<keyword evidence="10" id="KW-0675">Receptor</keyword>
<gene>
    <name evidence="10" type="ORF">SEMRO_170_G075320.1</name>
</gene>
<evidence type="ECO:0000256" key="8">
    <source>
        <dbReference type="SAM" id="Phobius"/>
    </source>
</evidence>
<dbReference type="PANTHER" id="PTHR11920:SF335">
    <property type="entry name" value="GUANYLATE CYCLASE"/>
    <property type="match status" value="1"/>
</dbReference>
<evidence type="ECO:0000256" key="1">
    <source>
        <dbReference type="ARBA" id="ARBA00004370"/>
    </source>
</evidence>
<comment type="caution">
    <text evidence="10">The sequence shown here is derived from an EMBL/GenBank/DDBJ whole genome shotgun (WGS) entry which is preliminary data.</text>
</comment>
<proteinExistence type="predicted"/>
<feature type="transmembrane region" description="Helical" evidence="8">
    <location>
        <begin position="72"/>
        <end position="92"/>
    </location>
</feature>
<dbReference type="PROSITE" id="PS50125">
    <property type="entry name" value="GUANYLATE_CYCLASE_2"/>
    <property type="match status" value="1"/>
</dbReference>
<sequence length="821" mass="90695">MMEEALSKTLSSDGNMKEDVPKDEESHDGDSAGESRMTGTGHGVEAEQQRLRKEAAQNLAASETKTVCMLRFLVMALLVTGTTVVLVGVYLFSSQAEQKDFEDGFNIHASQLIESFGFAVERKMVAIGVLATSLTSYAQATGAEFPFVTLPDFAARGADIRVLAGVVGMHYCPMVTDEKRLKWEEYAFMHRFQINENFAQDNFLREEQDDYFDSILYGTNISGDNPNRRLQKGGGPEDNPNILKDGTGFNLRIHNPTGQPEINGTGPYFPSWQRTPVSAGLQRGINLNLAKANPYGGIDLVGELLKNPKIIISRMAVPVPKFIQVFTANLRVSQYRKRVDTYLEDPFAFFAYPVFDSLNVTTRSLAGMINSNLYWRVYFQDVLPSNAQGIIAVLSNSYNQTFSYRIDGQSAVLLGPEDFHDPHYSDMVVSLDVTSFVKQKANPETRAYLTAPLHETFGRYTLKVYPTDSTKDEYTTSNPVLYTVVVGCIFAITALVFVLFDTWVEKRQRIVLNRAVESGAIVNELFPEEVQHRMYEDDRKLEDKKASGGVWRTSPNQAHGLESVGAGESGLASSGGQIADEYKNCTVIFSDLAGFTARQTGHCPSEVFELLETIYKAIDSIALRRKVFKVETIGDCWLGVCGLPQANPKHAMVMARFAADCQKKMQELVVSLSDRLGSDTESLRLRTGLHSGSVTAGVLRGQKSRFQLFGDTVNTASRIETTGQKGRIHASQTTADELIAFGKRSWLIARSDKVVAKGKGEMQTYWIEVSSDAKSSGTMSIFDGEGSDSLRNGAAQKRNVIVTAENSNAHNDNEEIPDISV</sequence>
<dbReference type="GO" id="GO:0035556">
    <property type="term" value="P:intracellular signal transduction"/>
    <property type="evidence" value="ECO:0007669"/>
    <property type="project" value="InterPro"/>
</dbReference>
<evidence type="ECO:0000313" key="11">
    <source>
        <dbReference type="Proteomes" id="UP001153069"/>
    </source>
</evidence>
<keyword evidence="11" id="KW-1185">Reference proteome</keyword>
<dbReference type="EMBL" id="CAICTM010000169">
    <property type="protein sequence ID" value="CAB9503573.1"/>
    <property type="molecule type" value="Genomic_DNA"/>
</dbReference>
<dbReference type="PANTHER" id="PTHR11920">
    <property type="entry name" value="GUANYLYL CYCLASE"/>
    <property type="match status" value="1"/>
</dbReference>
<evidence type="ECO:0000256" key="2">
    <source>
        <dbReference type="ARBA" id="ARBA00022692"/>
    </source>
</evidence>
<dbReference type="CDD" id="cd07302">
    <property type="entry name" value="CHD"/>
    <property type="match status" value="1"/>
</dbReference>
<dbReference type="AlphaFoldDB" id="A0A9N8H6F7"/>
<dbReference type="SMART" id="SM00044">
    <property type="entry name" value="CYCc"/>
    <property type="match status" value="1"/>
</dbReference>
<evidence type="ECO:0000259" key="9">
    <source>
        <dbReference type="PROSITE" id="PS50125"/>
    </source>
</evidence>
<evidence type="ECO:0000256" key="3">
    <source>
        <dbReference type="ARBA" id="ARBA00022741"/>
    </source>
</evidence>
<feature type="transmembrane region" description="Helical" evidence="8">
    <location>
        <begin position="480"/>
        <end position="500"/>
    </location>
</feature>
<name>A0A9N8H6F7_9STRA</name>
<dbReference type="InterPro" id="IPR001054">
    <property type="entry name" value="A/G_cyclase"/>
</dbReference>
<dbReference type="GO" id="GO:0004383">
    <property type="term" value="F:guanylate cyclase activity"/>
    <property type="evidence" value="ECO:0007669"/>
    <property type="project" value="TreeGrafter"/>
</dbReference>
<keyword evidence="2 8" id="KW-0812">Transmembrane</keyword>
<keyword evidence="4 8" id="KW-1133">Transmembrane helix</keyword>
<accession>A0A9N8H6F7</accession>
<protein>
    <submittedName>
        <fullName evidence="10">Receptor-type guanylate cyclase gcy</fullName>
    </submittedName>
</protein>
<feature type="compositionally biased region" description="Basic and acidic residues" evidence="7">
    <location>
        <begin position="15"/>
        <end position="30"/>
    </location>
</feature>
<dbReference type="GO" id="GO:0001653">
    <property type="term" value="F:peptide receptor activity"/>
    <property type="evidence" value="ECO:0007669"/>
    <property type="project" value="TreeGrafter"/>
</dbReference>
<keyword evidence="3" id="KW-0547">Nucleotide-binding</keyword>
<evidence type="ECO:0000256" key="7">
    <source>
        <dbReference type="SAM" id="MobiDB-lite"/>
    </source>
</evidence>
<evidence type="ECO:0000256" key="5">
    <source>
        <dbReference type="ARBA" id="ARBA00023136"/>
    </source>
</evidence>
<keyword evidence="5 8" id="KW-0472">Membrane</keyword>
<comment type="subcellular location">
    <subcellularLocation>
        <location evidence="1">Membrane</location>
    </subcellularLocation>
</comment>
<reference evidence="10" key="1">
    <citation type="submission" date="2020-06" db="EMBL/GenBank/DDBJ databases">
        <authorList>
            <consortium name="Plant Systems Biology data submission"/>
        </authorList>
    </citation>
    <scope>NUCLEOTIDE SEQUENCE</scope>
    <source>
        <strain evidence="10">D6</strain>
    </source>
</reference>
<dbReference type="GO" id="GO:0000166">
    <property type="term" value="F:nucleotide binding"/>
    <property type="evidence" value="ECO:0007669"/>
    <property type="project" value="UniProtKB-KW"/>
</dbReference>
<organism evidence="10 11">
    <name type="scientific">Seminavis robusta</name>
    <dbReference type="NCBI Taxonomy" id="568900"/>
    <lineage>
        <taxon>Eukaryota</taxon>
        <taxon>Sar</taxon>
        <taxon>Stramenopiles</taxon>
        <taxon>Ochrophyta</taxon>
        <taxon>Bacillariophyta</taxon>
        <taxon>Bacillariophyceae</taxon>
        <taxon>Bacillariophycidae</taxon>
        <taxon>Naviculales</taxon>
        <taxon>Naviculaceae</taxon>
        <taxon>Seminavis</taxon>
    </lineage>
</organism>
<evidence type="ECO:0000313" key="10">
    <source>
        <dbReference type="EMBL" id="CAB9503573.1"/>
    </source>
</evidence>
<feature type="domain" description="Guanylate cyclase" evidence="9">
    <location>
        <begin position="586"/>
        <end position="720"/>
    </location>
</feature>
<dbReference type="GO" id="GO:0007168">
    <property type="term" value="P:receptor guanylyl cyclase signaling pathway"/>
    <property type="evidence" value="ECO:0007669"/>
    <property type="project" value="TreeGrafter"/>
</dbReference>
<dbReference type="Pfam" id="PF00211">
    <property type="entry name" value="Guanylate_cyc"/>
    <property type="match status" value="1"/>
</dbReference>
<feature type="region of interest" description="Disordered" evidence="7">
    <location>
        <begin position="1"/>
        <end position="51"/>
    </location>
</feature>
<dbReference type="GO" id="GO:0005886">
    <property type="term" value="C:plasma membrane"/>
    <property type="evidence" value="ECO:0007669"/>
    <property type="project" value="TreeGrafter"/>
</dbReference>
<dbReference type="SUPFAM" id="SSF55073">
    <property type="entry name" value="Nucleotide cyclase"/>
    <property type="match status" value="1"/>
</dbReference>
<feature type="region of interest" description="Disordered" evidence="7">
    <location>
        <begin position="223"/>
        <end position="243"/>
    </location>
</feature>
<dbReference type="InterPro" id="IPR029787">
    <property type="entry name" value="Nucleotide_cyclase"/>
</dbReference>
<dbReference type="GO" id="GO:0004016">
    <property type="term" value="F:adenylate cyclase activity"/>
    <property type="evidence" value="ECO:0007669"/>
    <property type="project" value="TreeGrafter"/>
</dbReference>
<keyword evidence="6" id="KW-0456">Lyase</keyword>
<evidence type="ECO:0000256" key="6">
    <source>
        <dbReference type="ARBA" id="ARBA00023239"/>
    </source>
</evidence>
<evidence type="ECO:0000256" key="4">
    <source>
        <dbReference type="ARBA" id="ARBA00022989"/>
    </source>
</evidence>
<dbReference type="Gene3D" id="3.30.70.1230">
    <property type="entry name" value="Nucleotide cyclase"/>
    <property type="match status" value="1"/>
</dbReference>
<dbReference type="InterPro" id="IPR050401">
    <property type="entry name" value="Cyclic_nucleotide_synthase"/>
</dbReference>
<dbReference type="Proteomes" id="UP001153069">
    <property type="component" value="Unassembled WGS sequence"/>
</dbReference>